<dbReference type="AlphaFoldDB" id="A0A552U948"/>
<accession>A0A552U948</accession>
<dbReference type="Gene3D" id="2.70.98.70">
    <property type="match status" value="1"/>
</dbReference>
<dbReference type="RefSeq" id="WP_144237915.1">
    <property type="nucleotide sequence ID" value="NZ_VJWA01000002.1"/>
</dbReference>
<proteinExistence type="predicted"/>
<dbReference type="InterPro" id="IPR008929">
    <property type="entry name" value="Chondroitin_lyas"/>
</dbReference>
<evidence type="ECO:0000259" key="2">
    <source>
        <dbReference type="Pfam" id="PF07940"/>
    </source>
</evidence>
<evidence type="ECO:0000256" key="1">
    <source>
        <dbReference type="ARBA" id="ARBA00004196"/>
    </source>
</evidence>
<protein>
    <submittedName>
        <fullName evidence="3">Heparinase</fullName>
    </submittedName>
</protein>
<dbReference type="Gene3D" id="1.50.10.100">
    <property type="entry name" value="Chondroitin AC/alginate lyase"/>
    <property type="match status" value="1"/>
</dbReference>
<dbReference type="Proteomes" id="UP000317894">
    <property type="component" value="Unassembled WGS sequence"/>
</dbReference>
<gene>
    <name evidence="3" type="ORF">FMM06_13560</name>
</gene>
<dbReference type="InterPro" id="IPR012480">
    <property type="entry name" value="Hepar_II_III_C"/>
</dbReference>
<feature type="domain" description="Heparinase II/III-like C-terminal" evidence="2">
    <location>
        <begin position="325"/>
        <end position="561"/>
    </location>
</feature>
<dbReference type="Pfam" id="PF07940">
    <property type="entry name" value="Hepar_II_III_C"/>
    <property type="match status" value="1"/>
</dbReference>
<dbReference type="EMBL" id="VJWA01000002">
    <property type="protein sequence ID" value="TRW14709.1"/>
    <property type="molecule type" value="Genomic_DNA"/>
</dbReference>
<comment type="subcellular location">
    <subcellularLocation>
        <location evidence="1">Cell envelope</location>
    </subcellularLocation>
</comment>
<evidence type="ECO:0000313" key="3">
    <source>
        <dbReference type="EMBL" id="TRW14709.1"/>
    </source>
</evidence>
<sequence>MSGDEETPDLGAANQRLLRVDGDKGLSLTEKLAARLHHLSYRTPLHRFRLRGRYPLRLMGVPADPIPGDAAVGERILAGRLIHAGHNAPVTARFDDPAAPPEWRDWAHGFAWLRDLAAAAPRAAGARVAEPIVARWLGWHAEFDALSWRPDLLGLRLMYWSAYAPYILSSGDLVYRSAVLNAMARWARHLDRAVGKLPDGLPRVAALGGLVTAALLIPGGDARQQRGEAALGDALDAVLLPDGGIVTRAPLDQLELLELLLLLESVYRARDLALPAALGLAVARLLPALRGVTMGDGMPGAWHGSGGIAAARVAHAVECAGGSTVRPARHGADSGYQRLNGGKTVVVADAGPPPVARVASHAHAGTLAFEMSDGAQPIVVNCGGARGLPRPLSPELAAGLRTTAAHSTLVLDDTNSTRIRPDGALGRGVEEVVANRQESEEGSWLDLSHDGYARRFGMRHRRRLFLSADGTDLRGEDALELVGGRLGRAKKGRIDVRFHLASGVEASPTVDGLGALLRLPDGRVWQFRTRGGTLSVEPSLQIAPDGRPRATQQLVVTAPADTALAWSMKRAGK</sequence>
<dbReference type="GO" id="GO:0016829">
    <property type="term" value="F:lyase activity"/>
    <property type="evidence" value="ECO:0007669"/>
    <property type="project" value="InterPro"/>
</dbReference>
<dbReference type="GO" id="GO:0030313">
    <property type="term" value="C:cell envelope"/>
    <property type="evidence" value="ECO:0007669"/>
    <property type="project" value="UniProtKB-SubCell"/>
</dbReference>
<keyword evidence="4" id="KW-1185">Reference proteome</keyword>
<organism evidence="3 4">
    <name type="scientific">Glacieibacterium frigidum</name>
    <dbReference type="NCBI Taxonomy" id="2593303"/>
    <lineage>
        <taxon>Bacteria</taxon>
        <taxon>Pseudomonadati</taxon>
        <taxon>Pseudomonadota</taxon>
        <taxon>Alphaproteobacteria</taxon>
        <taxon>Sphingomonadales</taxon>
        <taxon>Sphingosinicellaceae</taxon>
        <taxon>Glacieibacterium</taxon>
    </lineage>
</organism>
<reference evidence="3 4" key="1">
    <citation type="submission" date="2019-07" db="EMBL/GenBank/DDBJ databases">
        <title>Novel species isolated from glacier.</title>
        <authorList>
            <person name="Liu Q."/>
            <person name="Xin Y.-H."/>
        </authorList>
    </citation>
    <scope>NUCLEOTIDE SEQUENCE [LARGE SCALE GENOMIC DNA]</scope>
    <source>
        <strain evidence="3 4">LB1R16</strain>
    </source>
</reference>
<comment type="caution">
    <text evidence="3">The sequence shown here is derived from an EMBL/GenBank/DDBJ whole genome shotgun (WGS) entry which is preliminary data.</text>
</comment>
<dbReference type="OrthoDB" id="9787373at2"/>
<evidence type="ECO:0000313" key="4">
    <source>
        <dbReference type="Proteomes" id="UP000317894"/>
    </source>
</evidence>
<name>A0A552U948_9SPHN</name>